<comment type="caution">
    <text evidence="2">The sequence shown here is derived from an EMBL/GenBank/DDBJ whole genome shotgun (WGS) entry which is preliminary data.</text>
</comment>
<accession>A0A1Y1Y2Y8</accession>
<dbReference type="EMBL" id="MCFA01000398">
    <property type="protein sequence ID" value="ORX92360.1"/>
    <property type="molecule type" value="Genomic_DNA"/>
</dbReference>
<protein>
    <submittedName>
        <fullName evidence="2">Uncharacterized protein</fullName>
    </submittedName>
</protein>
<evidence type="ECO:0000313" key="3">
    <source>
        <dbReference type="Proteomes" id="UP000193144"/>
    </source>
</evidence>
<dbReference type="GO" id="GO:0016593">
    <property type="term" value="C:Cdc73/Paf1 complex"/>
    <property type="evidence" value="ECO:0007669"/>
    <property type="project" value="InterPro"/>
</dbReference>
<feature type="compositionally biased region" description="Low complexity" evidence="1">
    <location>
        <begin position="275"/>
        <end position="300"/>
    </location>
</feature>
<dbReference type="STRING" id="1231657.A0A1Y1Y2Y8"/>
<feature type="region of interest" description="Disordered" evidence="1">
    <location>
        <begin position="243"/>
        <end position="300"/>
    </location>
</feature>
<reference evidence="2 3" key="1">
    <citation type="submission" date="2016-07" db="EMBL/GenBank/DDBJ databases">
        <title>Pervasive Adenine N6-methylation of Active Genes in Fungi.</title>
        <authorList>
            <consortium name="DOE Joint Genome Institute"/>
            <person name="Mondo S.J."/>
            <person name="Dannebaum R.O."/>
            <person name="Kuo R.C."/>
            <person name="Labutti K."/>
            <person name="Haridas S."/>
            <person name="Kuo A."/>
            <person name="Salamov A."/>
            <person name="Ahrendt S.R."/>
            <person name="Lipzen A."/>
            <person name="Sullivan W."/>
            <person name="Andreopoulos W.B."/>
            <person name="Clum A."/>
            <person name="Lindquist E."/>
            <person name="Daum C."/>
            <person name="Ramamoorthy G.K."/>
            <person name="Gryganskyi A."/>
            <person name="Culley D."/>
            <person name="Magnuson J.K."/>
            <person name="James T.Y."/>
            <person name="O'Malley M.A."/>
            <person name="Stajich J.E."/>
            <person name="Spatafora J.W."/>
            <person name="Visel A."/>
            <person name="Grigoriev I.V."/>
        </authorList>
    </citation>
    <scope>NUCLEOTIDE SEQUENCE [LARGE SCALE GENOMIC DNA]</scope>
    <source>
        <strain evidence="2 3">CBS 115471</strain>
    </source>
</reference>
<sequence length="300" mass="32021">MASQSELDDPLTHLRRAIAASKPPILTTTPNPSSADDAVTEIALATHISFNNDSHPKTFAITTPTRFTLNDQAVELRSIYFAWQNKDASLPDYIAAVQHLNEELPSGAGGSVQNIAFAQKVELVSWLSGEVDTSEYIIPLDGASAAAAAENSAAIASGKTGVSVVQIGSGEGKTQKMVDARLLEIYQGERKMGDHNSVLRGTKPVVRLRLSYNTTQYSPIQNTTQYSPIQSNTIQYNPTQTHILTHPSRTSPPSAKLPPHSSAPAPPTPPPPSPQLHTHTPPRSSPTSRKSPPAASNPSS</sequence>
<feature type="compositionally biased region" description="Pro residues" evidence="1">
    <location>
        <begin position="264"/>
        <end position="274"/>
    </location>
</feature>
<dbReference type="Proteomes" id="UP000193144">
    <property type="component" value="Unassembled WGS sequence"/>
</dbReference>
<dbReference type="AlphaFoldDB" id="A0A1Y1Y2Y8"/>
<dbReference type="PANTHER" id="PTHR12466:SF8">
    <property type="entry name" value="PARAFIBROMIN"/>
    <property type="match status" value="1"/>
</dbReference>
<evidence type="ECO:0000313" key="2">
    <source>
        <dbReference type="EMBL" id="ORX92360.1"/>
    </source>
</evidence>
<evidence type="ECO:0000256" key="1">
    <source>
        <dbReference type="SAM" id="MobiDB-lite"/>
    </source>
</evidence>
<dbReference type="OrthoDB" id="2186602at2759"/>
<name>A0A1Y1Y2Y8_9PLEO</name>
<keyword evidence="3" id="KW-1185">Reference proteome</keyword>
<dbReference type="GO" id="GO:0006368">
    <property type="term" value="P:transcription elongation by RNA polymerase II"/>
    <property type="evidence" value="ECO:0007669"/>
    <property type="project" value="InterPro"/>
</dbReference>
<organism evidence="2 3">
    <name type="scientific">Clohesyomyces aquaticus</name>
    <dbReference type="NCBI Taxonomy" id="1231657"/>
    <lineage>
        <taxon>Eukaryota</taxon>
        <taxon>Fungi</taxon>
        <taxon>Dikarya</taxon>
        <taxon>Ascomycota</taxon>
        <taxon>Pezizomycotina</taxon>
        <taxon>Dothideomycetes</taxon>
        <taxon>Pleosporomycetidae</taxon>
        <taxon>Pleosporales</taxon>
        <taxon>Lindgomycetaceae</taxon>
        <taxon>Clohesyomyces</taxon>
    </lineage>
</organism>
<feature type="compositionally biased region" description="Low complexity" evidence="1">
    <location>
        <begin position="251"/>
        <end position="263"/>
    </location>
</feature>
<dbReference type="GO" id="GO:0032968">
    <property type="term" value="P:positive regulation of transcription elongation by RNA polymerase II"/>
    <property type="evidence" value="ECO:0007669"/>
    <property type="project" value="TreeGrafter"/>
</dbReference>
<proteinExistence type="predicted"/>
<dbReference type="InterPro" id="IPR007852">
    <property type="entry name" value="Cdc73/Parafibromin"/>
</dbReference>
<dbReference type="PANTHER" id="PTHR12466">
    <property type="entry name" value="CDC73 DOMAIN PROTEIN"/>
    <property type="match status" value="1"/>
</dbReference>
<gene>
    <name evidence="2" type="ORF">BCR34DRAFT_258442</name>
</gene>
<dbReference type="GO" id="GO:0000993">
    <property type="term" value="F:RNA polymerase II complex binding"/>
    <property type="evidence" value="ECO:0007669"/>
    <property type="project" value="TreeGrafter"/>
</dbReference>